<keyword evidence="1" id="KW-0802">TPR repeat</keyword>
<gene>
    <name evidence="3" type="ORF">G3R48_05245</name>
</gene>
<evidence type="ECO:0000256" key="1">
    <source>
        <dbReference type="PROSITE-ProRule" id="PRU00339"/>
    </source>
</evidence>
<evidence type="ECO:0000256" key="2">
    <source>
        <dbReference type="SAM" id="SignalP"/>
    </source>
</evidence>
<proteinExistence type="predicted"/>
<dbReference type="InterPro" id="IPR019734">
    <property type="entry name" value="TPR_rpt"/>
</dbReference>
<feature type="signal peptide" evidence="2">
    <location>
        <begin position="1"/>
        <end position="27"/>
    </location>
</feature>
<dbReference type="SUPFAM" id="SSF48452">
    <property type="entry name" value="TPR-like"/>
    <property type="match status" value="2"/>
</dbReference>
<evidence type="ECO:0000313" key="3">
    <source>
        <dbReference type="EMBL" id="MBR9727397.1"/>
    </source>
</evidence>
<dbReference type="SMART" id="SM00028">
    <property type="entry name" value="TPR"/>
    <property type="match status" value="5"/>
</dbReference>
<dbReference type="Gene3D" id="1.25.40.10">
    <property type="entry name" value="Tetratricopeptide repeat domain"/>
    <property type="match status" value="3"/>
</dbReference>
<feature type="repeat" description="TPR" evidence="1">
    <location>
        <begin position="333"/>
        <end position="366"/>
    </location>
</feature>
<protein>
    <submittedName>
        <fullName evidence="3">Tetratricopeptide repeat protein</fullName>
    </submittedName>
</protein>
<dbReference type="Pfam" id="PF13181">
    <property type="entry name" value="TPR_8"/>
    <property type="match status" value="1"/>
</dbReference>
<name>A0ABS5I047_9GAMM</name>
<reference evidence="3 4" key="1">
    <citation type="submission" date="2020-02" db="EMBL/GenBank/DDBJ databases">
        <title>Shewanella WXL01 sp. nov., a marine bacterium isolated from green algae in Luhuitou Fringing Reef (Northern South China Sea).</title>
        <authorList>
            <person name="Wang X."/>
        </authorList>
    </citation>
    <scope>NUCLEOTIDE SEQUENCE [LARGE SCALE GENOMIC DNA]</scope>
    <source>
        <strain evidence="3 4">MCCC 1A01895</strain>
    </source>
</reference>
<dbReference type="RefSeq" id="WP_153662513.1">
    <property type="nucleotide sequence ID" value="NZ_JAAIKR010000003.1"/>
</dbReference>
<dbReference type="Pfam" id="PF13432">
    <property type="entry name" value="TPR_16"/>
    <property type="match status" value="1"/>
</dbReference>
<keyword evidence="4" id="KW-1185">Reference proteome</keyword>
<dbReference type="PROSITE" id="PS50005">
    <property type="entry name" value="TPR"/>
    <property type="match status" value="1"/>
</dbReference>
<dbReference type="PANTHER" id="PTHR12558:SF13">
    <property type="entry name" value="CELL DIVISION CYCLE PROTEIN 27 HOMOLOG"/>
    <property type="match status" value="1"/>
</dbReference>
<keyword evidence="2" id="KW-0732">Signal</keyword>
<dbReference type="EMBL" id="JAAIKR010000003">
    <property type="protein sequence ID" value="MBR9727397.1"/>
    <property type="molecule type" value="Genomic_DNA"/>
</dbReference>
<dbReference type="Pfam" id="PF14559">
    <property type="entry name" value="TPR_19"/>
    <property type="match status" value="1"/>
</dbReference>
<dbReference type="PANTHER" id="PTHR12558">
    <property type="entry name" value="CELL DIVISION CYCLE 16,23,27"/>
    <property type="match status" value="1"/>
</dbReference>
<organism evidence="3 4">
    <name type="scientific">Shewanella intestini</name>
    <dbReference type="NCBI Taxonomy" id="2017544"/>
    <lineage>
        <taxon>Bacteria</taxon>
        <taxon>Pseudomonadati</taxon>
        <taxon>Pseudomonadota</taxon>
        <taxon>Gammaproteobacteria</taxon>
        <taxon>Alteromonadales</taxon>
        <taxon>Shewanellaceae</taxon>
        <taxon>Shewanella</taxon>
    </lineage>
</organism>
<evidence type="ECO:0000313" key="4">
    <source>
        <dbReference type="Proteomes" id="UP000811844"/>
    </source>
</evidence>
<dbReference type="InterPro" id="IPR011990">
    <property type="entry name" value="TPR-like_helical_dom_sf"/>
</dbReference>
<sequence>MKLNLPYKKLTTLLLSACLYSPVMLSAQPVSIASFEVPKFATMPVSRYEPTLNNAAHQTLKQVQDLLNKQQYQAAITELTLGLKSNNSAALWYTLASVQLQQRQTDKAKMALEKALDVHANFTRAQIVLAGIYTQEGRYNKARPLIQAAIRHESTAGLYSMLAYGYIQQQQYIPAKAAYQQALLLDGNNSTYLKGLLQVTMALNELTAAQNILTSLIEQYGMDSQLLLIRANLAQRQGNDNSAINSLRLALTQDKVANAGEIKWQLSQLYLKNDMFSNAVPLLDEIMAHQTLPEAKQLVSVLNYLLEKDQSKQVVSLVNNLNKRTQVSSKLKSQLLVVSGKAFVNQGRHQQASKAFTQAVHLDSLNGEALIEQALLLQTTHQQQAQILLSRAADISGFEVRALTLQAQMLLDTQAYQRALLLLQRAYKIAPMTPGLSANIASVSRLATLNHHQ</sequence>
<accession>A0ABS5I047</accession>
<comment type="caution">
    <text evidence="3">The sequence shown here is derived from an EMBL/GenBank/DDBJ whole genome shotgun (WGS) entry which is preliminary data.</text>
</comment>
<dbReference type="Proteomes" id="UP000811844">
    <property type="component" value="Unassembled WGS sequence"/>
</dbReference>
<feature type="chain" id="PRO_5047448157" evidence="2">
    <location>
        <begin position="28"/>
        <end position="453"/>
    </location>
</feature>